<evidence type="ECO:0000259" key="10">
    <source>
        <dbReference type="Pfam" id="PF02518"/>
    </source>
</evidence>
<evidence type="ECO:0000256" key="7">
    <source>
        <dbReference type="ARBA" id="ARBA00022840"/>
    </source>
</evidence>
<keyword evidence="6 12" id="KW-0418">Kinase</keyword>
<dbReference type="Proteomes" id="UP000199645">
    <property type="component" value="Unassembled WGS sequence"/>
</dbReference>
<dbReference type="PANTHER" id="PTHR24421:SF10">
    <property type="entry name" value="NITRATE_NITRITE SENSOR PROTEIN NARQ"/>
    <property type="match status" value="1"/>
</dbReference>
<dbReference type="Pfam" id="PF02518">
    <property type="entry name" value="HATPase_c"/>
    <property type="match status" value="1"/>
</dbReference>
<comment type="catalytic activity">
    <reaction evidence="1">
        <text>ATP + protein L-histidine = ADP + protein N-phospho-L-histidine.</text>
        <dbReference type="EC" id="2.7.13.3"/>
    </reaction>
</comment>
<evidence type="ECO:0000256" key="2">
    <source>
        <dbReference type="ARBA" id="ARBA00012438"/>
    </source>
</evidence>
<dbReference type="OrthoDB" id="227596at2"/>
<feature type="transmembrane region" description="Helical" evidence="9">
    <location>
        <begin position="5"/>
        <end position="25"/>
    </location>
</feature>
<dbReference type="RefSeq" id="WP_093617945.1">
    <property type="nucleotide sequence ID" value="NZ_BOMT01000053.1"/>
</dbReference>
<name>A0A1I2I660_9ACTN</name>
<keyword evidence="9" id="KW-0812">Transmembrane</keyword>
<protein>
    <recommendedName>
        <fullName evidence="2">histidine kinase</fullName>
        <ecNumber evidence="2">2.7.13.3</ecNumber>
    </recommendedName>
</protein>
<feature type="domain" description="Histidine kinase/HSP90-like ATPase" evidence="10">
    <location>
        <begin position="291"/>
        <end position="383"/>
    </location>
</feature>
<keyword evidence="8" id="KW-0902">Two-component regulatory system</keyword>
<feature type="transmembrane region" description="Helical" evidence="9">
    <location>
        <begin position="55"/>
        <end position="72"/>
    </location>
</feature>
<keyword evidence="9" id="KW-1133">Transmembrane helix</keyword>
<evidence type="ECO:0000256" key="6">
    <source>
        <dbReference type="ARBA" id="ARBA00022777"/>
    </source>
</evidence>
<dbReference type="Gene3D" id="3.30.565.10">
    <property type="entry name" value="Histidine kinase-like ATPase, C-terminal domain"/>
    <property type="match status" value="1"/>
</dbReference>
<dbReference type="Pfam" id="PF07730">
    <property type="entry name" value="HisKA_3"/>
    <property type="match status" value="1"/>
</dbReference>
<feature type="transmembrane region" description="Helical" evidence="9">
    <location>
        <begin position="100"/>
        <end position="120"/>
    </location>
</feature>
<dbReference type="GO" id="GO:0016020">
    <property type="term" value="C:membrane"/>
    <property type="evidence" value="ECO:0007669"/>
    <property type="project" value="InterPro"/>
</dbReference>
<dbReference type="Gene3D" id="1.20.5.1930">
    <property type="match status" value="1"/>
</dbReference>
<dbReference type="InterPro" id="IPR050482">
    <property type="entry name" value="Sensor_HK_TwoCompSys"/>
</dbReference>
<evidence type="ECO:0000313" key="13">
    <source>
        <dbReference type="Proteomes" id="UP000199645"/>
    </source>
</evidence>
<sequence>MRTRLIQDAALGVAAVPFTAVLMWLTNTGRLPGPAVLALITAQTLLICLRRVTPVWCLALMLALQCAISAAVPPGSGLRGVGLAVAVYTCGTVLVTRTAIVLAVITAVVEIAGYAAVSLPAAPDLSLELTRIAAHLVLSLLLHVGAALLGAHLAMRRRFAEVVAAGAAADAEAHRARTEAVLTAERARTARELHDVAAHHLTSLIVQATLVERLVGRDPDAARRHAAAVREEGRNTLHNLRRIVGALRSDDGTDPHLPDGSGLAMIDKLVSGGEAVLTVDGAPGVQDPAVELALYRVAQEALTNARAHAPGAPVTIALTYRPSETTMEIHNGPPAGPPVHHDRERRGFGLIGMRERASLIDGHLSAGPTADGGWHVRLTVPHTAPLAVRPTEEHA</sequence>
<evidence type="ECO:0000256" key="9">
    <source>
        <dbReference type="SAM" id="Phobius"/>
    </source>
</evidence>
<dbReference type="InterPro" id="IPR003594">
    <property type="entry name" value="HATPase_dom"/>
</dbReference>
<dbReference type="EMBL" id="FONV01000009">
    <property type="protein sequence ID" value="SFF36597.1"/>
    <property type="molecule type" value="Genomic_DNA"/>
</dbReference>
<evidence type="ECO:0000256" key="4">
    <source>
        <dbReference type="ARBA" id="ARBA00022679"/>
    </source>
</evidence>
<dbReference type="InterPro" id="IPR036890">
    <property type="entry name" value="HATPase_C_sf"/>
</dbReference>
<dbReference type="SUPFAM" id="SSF55874">
    <property type="entry name" value="ATPase domain of HSP90 chaperone/DNA topoisomerase II/histidine kinase"/>
    <property type="match status" value="1"/>
</dbReference>
<keyword evidence="4" id="KW-0808">Transferase</keyword>
<feature type="transmembrane region" description="Helical" evidence="9">
    <location>
        <begin position="31"/>
        <end position="48"/>
    </location>
</feature>
<dbReference type="CDD" id="cd16917">
    <property type="entry name" value="HATPase_UhpB-NarQ-NarX-like"/>
    <property type="match status" value="1"/>
</dbReference>
<evidence type="ECO:0000256" key="3">
    <source>
        <dbReference type="ARBA" id="ARBA00022553"/>
    </source>
</evidence>
<keyword evidence="7" id="KW-0067">ATP-binding</keyword>
<reference evidence="12 13" key="1">
    <citation type="submission" date="2016-10" db="EMBL/GenBank/DDBJ databases">
        <authorList>
            <person name="de Groot N.N."/>
        </authorList>
    </citation>
    <scope>NUCLEOTIDE SEQUENCE [LARGE SCALE GENOMIC DNA]</scope>
    <source>
        <strain evidence="12 13">DSM 43019</strain>
    </source>
</reference>
<gene>
    <name evidence="12" type="ORF">SAMN05421541_109244</name>
</gene>
<keyword evidence="5" id="KW-0547">Nucleotide-binding</keyword>
<feature type="domain" description="Signal transduction histidine kinase subgroup 3 dimerisation and phosphoacceptor" evidence="11">
    <location>
        <begin position="185"/>
        <end position="250"/>
    </location>
</feature>
<keyword evidence="13" id="KW-1185">Reference proteome</keyword>
<feature type="transmembrane region" description="Helical" evidence="9">
    <location>
        <begin position="78"/>
        <end position="95"/>
    </location>
</feature>
<feature type="transmembrane region" description="Helical" evidence="9">
    <location>
        <begin position="132"/>
        <end position="151"/>
    </location>
</feature>
<dbReference type="EC" id="2.7.13.3" evidence="2"/>
<dbReference type="GO" id="GO:0046983">
    <property type="term" value="F:protein dimerization activity"/>
    <property type="evidence" value="ECO:0007669"/>
    <property type="project" value="InterPro"/>
</dbReference>
<keyword evidence="9" id="KW-0472">Membrane</keyword>
<dbReference type="GO" id="GO:0005524">
    <property type="term" value="F:ATP binding"/>
    <property type="evidence" value="ECO:0007669"/>
    <property type="project" value="UniProtKB-KW"/>
</dbReference>
<dbReference type="AlphaFoldDB" id="A0A1I2I660"/>
<accession>A0A1I2I660</accession>
<evidence type="ECO:0000256" key="5">
    <source>
        <dbReference type="ARBA" id="ARBA00022741"/>
    </source>
</evidence>
<keyword evidence="3" id="KW-0597">Phosphoprotein</keyword>
<evidence type="ECO:0000256" key="8">
    <source>
        <dbReference type="ARBA" id="ARBA00023012"/>
    </source>
</evidence>
<dbReference type="PANTHER" id="PTHR24421">
    <property type="entry name" value="NITRATE/NITRITE SENSOR PROTEIN NARX-RELATED"/>
    <property type="match status" value="1"/>
</dbReference>
<evidence type="ECO:0000256" key="1">
    <source>
        <dbReference type="ARBA" id="ARBA00000085"/>
    </source>
</evidence>
<evidence type="ECO:0000313" key="12">
    <source>
        <dbReference type="EMBL" id="SFF36597.1"/>
    </source>
</evidence>
<proteinExistence type="predicted"/>
<evidence type="ECO:0000259" key="11">
    <source>
        <dbReference type="Pfam" id="PF07730"/>
    </source>
</evidence>
<dbReference type="GO" id="GO:0000155">
    <property type="term" value="F:phosphorelay sensor kinase activity"/>
    <property type="evidence" value="ECO:0007669"/>
    <property type="project" value="InterPro"/>
</dbReference>
<dbReference type="STRING" id="35752.SAMN05421541_109244"/>
<organism evidence="12 13">
    <name type="scientific">Actinoplanes philippinensis</name>
    <dbReference type="NCBI Taxonomy" id="35752"/>
    <lineage>
        <taxon>Bacteria</taxon>
        <taxon>Bacillati</taxon>
        <taxon>Actinomycetota</taxon>
        <taxon>Actinomycetes</taxon>
        <taxon>Micromonosporales</taxon>
        <taxon>Micromonosporaceae</taxon>
        <taxon>Actinoplanes</taxon>
    </lineage>
</organism>
<dbReference type="InterPro" id="IPR011712">
    <property type="entry name" value="Sig_transdc_His_kin_sub3_dim/P"/>
</dbReference>